<keyword evidence="1" id="KW-0812">Transmembrane</keyword>
<evidence type="ECO:0000313" key="3">
    <source>
        <dbReference type="EMBL" id="SEJ56201.1"/>
    </source>
</evidence>
<dbReference type="PANTHER" id="PTHR23028">
    <property type="entry name" value="ACETYLTRANSFERASE"/>
    <property type="match status" value="1"/>
</dbReference>
<feature type="transmembrane region" description="Helical" evidence="1">
    <location>
        <begin position="294"/>
        <end position="319"/>
    </location>
</feature>
<dbReference type="STRING" id="1144548.SAMN05443287_105258"/>
<dbReference type="OrthoDB" id="9796461at2"/>
<dbReference type="GO" id="GO:0016020">
    <property type="term" value="C:membrane"/>
    <property type="evidence" value="ECO:0007669"/>
    <property type="project" value="TreeGrafter"/>
</dbReference>
<feature type="domain" description="Acyltransferase 3" evidence="2">
    <location>
        <begin position="12"/>
        <end position="353"/>
    </location>
</feature>
<dbReference type="Proteomes" id="UP000198707">
    <property type="component" value="Unassembled WGS sequence"/>
</dbReference>
<feature type="transmembrane region" description="Helical" evidence="1">
    <location>
        <begin position="206"/>
        <end position="230"/>
    </location>
</feature>
<keyword evidence="3" id="KW-0378">Hydrolase</keyword>
<dbReference type="Pfam" id="PF01757">
    <property type="entry name" value="Acyl_transf_3"/>
    <property type="match status" value="1"/>
</dbReference>
<feature type="transmembrane region" description="Helical" evidence="1">
    <location>
        <begin position="262"/>
        <end position="282"/>
    </location>
</feature>
<dbReference type="GO" id="GO:0009103">
    <property type="term" value="P:lipopolysaccharide biosynthetic process"/>
    <property type="evidence" value="ECO:0007669"/>
    <property type="project" value="TreeGrafter"/>
</dbReference>
<dbReference type="PANTHER" id="PTHR23028:SF53">
    <property type="entry name" value="ACYL_TRANSF_3 DOMAIN-CONTAINING PROTEIN"/>
    <property type="match status" value="1"/>
</dbReference>
<dbReference type="GO" id="GO:0016787">
    <property type="term" value="F:hydrolase activity"/>
    <property type="evidence" value="ECO:0007669"/>
    <property type="project" value="UniProtKB-KW"/>
</dbReference>
<dbReference type="AlphaFoldDB" id="A0A1H6ZS81"/>
<feature type="transmembrane region" description="Helical" evidence="1">
    <location>
        <begin position="237"/>
        <end position="256"/>
    </location>
</feature>
<organism evidence="3 4">
    <name type="scientific">Micromonospora phaseoli</name>
    <dbReference type="NCBI Taxonomy" id="1144548"/>
    <lineage>
        <taxon>Bacteria</taxon>
        <taxon>Bacillati</taxon>
        <taxon>Actinomycetota</taxon>
        <taxon>Actinomycetes</taxon>
        <taxon>Micromonosporales</taxon>
        <taxon>Micromonosporaceae</taxon>
        <taxon>Micromonospora</taxon>
    </lineage>
</organism>
<name>A0A1H6ZS81_9ACTN</name>
<dbReference type="InterPro" id="IPR002656">
    <property type="entry name" value="Acyl_transf_3_dom"/>
</dbReference>
<keyword evidence="1" id="KW-1133">Transmembrane helix</keyword>
<dbReference type="RefSeq" id="WP_092380672.1">
    <property type="nucleotide sequence ID" value="NZ_BOPI01000007.1"/>
</dbReference>
<feature type="transmembrane region" description="Helical" evidence="1">
    <location>
        <begin position="141"/>
        <end position="160"/>
    </location>
</feature>
<dbReference type="InterPro" id="IPR050879">
    <property type="entry name" value="Acyltransferase_3"/>
</dbReference>
<feature type="transmembrane region" description="Helical" evidence="1">
    <location>
        <begin position="167"/>
        <end position="186"/>
    </location>
</feature>
<protein>
    <submittedName>
        <fullName evidence="3">Peptidoglycan/LPS O-acetylase OafA/YrhL, contains acyltransferase and SGNH-hydrolase domains</fullName>
    </submittedName>
</protein>
<accession>A0A1H6ZS81</accession>
<keyword evidence="4" id="KW-1185">Reference proteome</keyword>
<evidence type="ECO:0000259" key="2">
    <source>
        <dbReference type="Pfam" id="PF01757"/>
    </source>
</evidence>
<keyword evidence="3" id="KW-0808">Transferase</keyword>
<feature type="transmembrane region" description="Helical" evidence="1">
    <location>
        <begin position="93"/>
        <end position="121"/>
    </location>
</feature>
<keyword evidence="1" id="KW-0472">Membrane</keyword>
<gene>
    <name evidence="3" type="ORF">SAMN05443287_105258</name>
</gene>
<sequence length="388" mass="43259">MVSSSTGRALPSLTSLRIIAASLVFFGHGAVLQIFADPDVNQSLFHLARNASPLGLSYFFVLSGFVLLWSHRPEDTAGRFWRRRLVRIFPNHVLVYAAMLIMIVVAGGQLATTDALASLFLVQSWWPHPTLWLNAVNIPTWSLSVELLLYLAFPLTLALVNRIPRRHLWAATALIAGGAIAMPLIVNEYWSYDAQAVTTEPAIQQWLLYASPVARLFEFLVGMLMARILIAGQWPRIRPILALTIIIVMYVVTLDIELMGGYQALFLIPLALLVTGCAAADLAGRTRLLNRPWLVWTGELTYGFYLVHFTVLVGVHAAYSGQSWVGYLYDARQFTIAGGILFLVGTFLLSLFIAGVLYTFVEHPLMRRWARPNRDRTPTEPPVVERAG</sequence>
<dbReference type="EMBL" id="FNYV01000005">
    <property type="protein sequence ID" value="SEJ56201.1"/>
    <property type="molecule type" value="Genomic_DNA"/>
</dbReference>
<proteinExistence type="predicted"/>
<feature type="transmembrane region" description="Helical" evidence="1">
    <location>
        <begin position="339"/>
        <end position="361"/>
    </location>
</feature>
<evidence type="ECO:0000256" key="1">
    <source>
        <dbReference type="SAM" id="Phobius"/>
    </source>
</evidence>
<reference evidence="4" key="1">
    <citation type="submission" date="2016-10" db="EMBL/GenBank/DDBJ databases">
        <authorList>
            <person name="Varghese N."/>
            <person name="Submissions S."/>
        </authorList>
    </citation>
    <scope>NUCLEOTIDE SEQUENCE [LARGE SCALE GENOMIC DNA]</scope>
    <source>
        <strain evidence="4">CGMCC 4.7038</strain>
    </source>
</reference>
<evidence type="ECO:0000313" key="4">
    <source>
        <dbReference type="Proteomes" id="UP000198707"/>
    </source>
</evidence>
<feature type="transmembrane region" description="Helical" evidence="1">
    <location>
        <begin position="12"/>
        <end position="35"/>
    </location>
</feature>
<keyword evidence="3" id="KW-0012">Acyltransferase</keyword>
<dbReference type="GO" id="GO:0016747">
    <property type="term" value="F:acyltransferase activity, transferring groups other than amino-acyl groups"/>
    <property type="evidence" value="ECO:0007669"/>
    <property type="project" value="InterPro"/>
</dbReference>
<feature type="transmembrane region" description="Helical" evidence="1">
    <location>
        <begin position="55"/>
        <end position="72"/>
    </location>
</feature>